<dbReference type="InterPro" id="IPR036388">
    <property type="entry name" value="WH-like_DNA-bd_sf"/>
</dbReference>
<dbReference type="Gene3D" id="3.30.450.40">
    <property type="match status" value="1"/>
</dbReference>
<dbReference type="PROSITE" id="PS51078">
    <property type="entry name" value="ICLR_ED"/>
    <property type="match status" value="1"/>
</dbReference>
<evidence type="ECO:0000256" key="3">
    <source>
        <dbReference type="ARBA" id="ARBA00023163"/>
    </source>
</evidence>
<dbReference type="InterPro" id="IPR029016">
    <property type="entry name" value="GAF-like_dom_sf"/>
</dbReference>
<dbReference type="SMART" id="SM00346">
    <property type="entry name" value="HTH_ICLR"/>
    <property type="match status" value="1"/>
</dbReference>
<feature type="domain" description="IclR-ED" evidence="6">
    <location>
        <begin position="108"/>
        <end position="292"/>
    </location>
</feature>
<dbReference type="Proteomes" id="UP001521209">
    <property type="component" value="Unassembled WGS sequence"/>
</dbReference>
<dbReference type="Pfam" id="PF01614">
    <property type="entry name" value="IclR_C"/>
    <property type="match status" value="1"/>
</dbReference>
<evidence type="ECO:0000256" key="2">
    <source>
        <dbReference type="ARBA" id="ARBA00023125"/>
    </source>
</evidence>
<dbReference type="InterPro" id="IPR005471">
    <property type="entry name" value="Tscrpt_reg_IclR_N"/>
</dbReference>
<feature type="compositionally biased region" description="Basic and acidic residues" evidence="4">
    <location>
        <begin position="13"/>
        <end position="23"/>
    </location>
</feature>
<proteinExistence type="predicted"/>
<dbReference type="SUPFAM" id="SSF46785">
    <property type="entry name" value="Winged helix' DNA-binding domain"/>
    <property type="match status" value="1"/>
</dbReference>
<sequence length="293" mass="32497">MNGKLPKVISPIKPDETQRKPKPAEAAVPARAMLEDDQVESSEKLGVFQRSFAVLEYVVRAGRPVTPADIAEHLDLPKPTVYRMIEQFEAQGLLHRRFSSKGIAIGPRLADFAFDILRSSVQYGPRRLILNALVSEIGETCNIGTLEGSEIVYFDRVEATHWPLRLHFHIGSRVPLYCTAIGKLFLAFLPERQRASMLSRLDLQPVTPHTITTLSGLEAEIDSIRREGLSVDREEYLLGVVCLAAPIFNARREITAGIAIQAPAARMPSTDAYRHRGALLVAARALGESFTFD</sequence>
<name>A0ABS9DVX4_9PROT</name>
<keyword evidence="8" id="KW-1185">Reference proteome</keyword>
<dbReference type="InterPro" id="IPR014757">
    <property type="entry name" value="Tscrpt_reg_IclR_C"/>
</dbReference>
<evidence type="ECO:0000256" key="1">
    <source>
        <dbReference type="ARBA" id="ARBA00023015"/>
    </source>
</evidence>
<feature type="region of interest" description="Disordered" evidence="4">
    <location>
        <begin position="1"/>
        <end position="28"/>
    </location>
</feature>
<evidence type="ECO:0000259" key="5">
    <source>
        <dbReference type="PROSITE" id="PS51077"/>
    </source>
</evidence>
<dbReference type="PROSITE" id="PS51077">
    <property type="entry name" value="HTH_ICLR"/>
    <property type="match status" value="1"/>
</dbReference>
<keyword evidence="3" id="KW-0804">Transcription</keyword>
<dbReference type="EMBL" id="JAKGBZ010000015">
    <property type="protein sequence ID" value="MCF3946898.1"/>
    <property type="molecule type" value="Genomic_DNA"/>
</dbReference>
<organism evidence="7 8">
    <name type="scientific">Acidiphilium iwatense</name>
    <dbReference type="NCBI Taxonomy" id="768198"/>
    <lineage>
        <taxon>Bacteria</taxon>
        <taxon>Pseudomonadati</taxon>
        <taxon>Pseudomonadota</taxon>
        <taxon>Alphaproteobacteria</taxon>
        <taxon>Acetobacterales</taxon>
        <taxon>Acidocellaceae</taxon>
        <taxon>Acidiphilium</taxon>
    </lineage>
</organism>
<dbReference type="SUPFAM" id="SSF55781">
    <property type="entry name" value="GAF domain-like"/>
    <property type="match status" value="1"/>
</dbReference>
<dbReference type="Gene3D" id="1.10.10.10">
    <property type="entry name" value="Winged helix-like DNA-binding domain superfamily/Winged helix DNA-binding domain"/>
    <property type="match status" value="1"/>
</dbReference>
<dbReference type="Pfam" id="PF09339">
    <property type="entry name" value="HTH_IclR"/>
    <property type="match status" value="1"/>
</dbReference>
<evidence type="ECO:0000313" key="7">
    <source>
        <dbReference type="EMBL" id="MCF3946898.1"/>
    </source>
</evidence>
<evidence type="ECO:0000256" key="4">
    <source>
        <dbReference type="SAM" id="MobiDB-lite"/>
    </source>
</evidence>
<dbReference type="PANTHER" id="PTHR30136">
    <property type="entry name" value="HELIX-TURN-HELIX TRANSCRIPTIONAL REGULATOR, ICLR FAMILY"/>
    <property type="match status" value="1"/>
</dbReference>
<dbReference type="InterPro" id="IPR050707">
    <property type="entry name" value="HTH_MetabolicPath_Reg"/>
</dbReference>
<dbReference type="InterPro" id="IPR036390">
    <property type="entry name" value="WH_DNA-bd_sf"/>
</dbReference>
<accession>A0ABS9DVX4</accession>
<evidence type="ECO:0000313" key="8">
    <source>
        <dbReference type="Proteomes" id="UP001521209"/>
    </source>
</evidence>
<reference evidence="7 8" key="1">
    <citation type="submission" date="2022-01" db="EMBL/GenBank/DDBJ databases">
        <authorList>
            <person name="Won M."/>
            <person name="Kim S.-J."/>
            <person name="Kwon S.-W."/>
        </authorList>
    </citation>
    <scope>NUCLEOTIDE SEQUENCE [LARGE SCALE GENOMIC DNA]</scope>
    <source>
        <strain evidence="7 8">KCTC 23505</strain>
    </source>
</reference>
<comment type="caution">
    <text evidence="7">The sequence shown here is derived from an EMBL/GenBank/DDBJ whole genome shotgun (WGS) entry which is preliminary data.</text>
</comment>
<dbReference type="PANTHER" id="PTHR30136:SF24">
    <property type="entry name" value="HTH-TYPE TRANSCRIPTIONAL REPRESSOR ALLR"/>
    <property type="match status" value="1"/>
</dbReference>
<protein>
    <submittedName>
        <fullName evidence="7">IclR family transcriptional regulator</fullName>
    </submittedName>
</protein>
<feature type="domain" description="HTH iclR-type" evidence="5">
    <location>
        <begin position="45"/>
        <end position="107"/>
    </location>
</feature>
<keyword evidence="2" id="KW-0238">DNA-binding</keyword>
<gene>
    <name evidence="7" type="ORF">L2A60_09420</name>
</gene>
<keyword evidence="1" id="KW-0805">Transcription regulation</keyword>
<evidence type="ECO:0000259" key="6">
    <source>
        <dbReference type="PROSITE" id="PS51078"/>
    </source>
</evidence>